<keyword evidence="2" id="KW-1185">Reference proteome</keyword>
<dbReference type="Proteomes" id="UP000204235">
    <property type="component" value="Segment"/>
</dbReference>
<organism evidence="1 2">
    <name type="scientific">Erwinia phage PhiEaH1</name>
    <dbReference type="NCBI Taxonomy" id="1401669"/>
    <lineage>
        <taxon>Viruses</taxon>
        <taxon>Duplodnaviria</taxon>
        <taxon>Heunggongvirae</taxon>
        <taxon>Uroviricota</taxon>
        <taxon>Caudoviricetes</taxon>
        <taxon>Chimalliviridae</taxon>
        <taxon>Iapetusvirus</taxon>
        <taxon>Iapetusvirus EaH1</taxon>
    </lineage>
</organism>
<dbReference type="GeneID" id="18501047"/>
<sequence length="158" mass="18104">MKMALDFEVNLNVTTDRQKYEQTLIMALDVYMSHIGTTPYANAMKTQQKMADDLNEILGQSREDAVRSSMRNLGKVMQELAMYMGIVGAMRFLLADVIIKHEHQAIETWLRLDSEELRGVGYELSYRVEEKLIHYKLAFAQSKLEIDTGAVPNPLFGR</sequence>
<dbReference type="RefSeq" id="YP_009010205.1">
    <property type="nucleotide sequence ID" value="NC_023610.1"/>
</dbReference>
<protein>
    <submittedName>
        <fullName evidence="1">Uncharacterized protein</fullName>
    </submittedName>
</protein>
<evidence type="ECO:0000313" key="1">
    <source>
        <dbReference type="EMBL" id="AGX01874.1"/>
    </source>
</evidence>
<proteinExistence type="predicted"/>
<dbReference type="KEGG" id="vg:18501047"/>
<dbReference type="EMBL" id="KF623294">
    <property type="protein sequence ID" value="AGX01874.1"/>
    <property type="molecule type" value="Genomic_DNA"/>
</dbReference>
<reference evidence="1 2" key="1">
    <citation type="journal article" date="2014" name="FEMS Microbiol. Lett.">
        <title>The genome of the Erwinia amylovora phage PhiEaH1 reveals greater diversity and broadens the applicability of phages for the treatment of fire blight.</title>
        <authorList>
            <person name="Meczker K."/>
            <person name="Domotor D."/>
            <person name="Vass J."/>
            <person name="Rakhely G."/>
            <person name="Schneider G."/>
            <person name="Kovacs T."/>
        </authorList>
    </citation>
    <scope>NUCLEOTIDE SEQUENCE [LARGE SCALE GENOMIC DNA]</scope>
</reference>
<name>W8D080_9CAUD</name>
<accession>W8D080</accession>
<evidence type="ECO:0000313" key="2">
    <source>
        <dbReference type="Proteomes" id="UP000204235"/>
    </source>
</evidence>